<keyword evidence="8" id="KW-1185">Reference proteome</keyword>
<dbReference type="CDD" id="cd00165">
    <property type="entry name" value="S4"/>
    <property type="match status" value="1"/>
</dbReference>
<dbReference type="InterPro" id="IPR006225">
    <property type="entry name" value="PsdUridine_synth_RluC/D"/>
</dbReference>
<organism evidence="7 8">
    <name type="scientific">Peptoniphilus gorbachii</name>
    <dbReference type="NCBI Taxonomy" id="411567"/>
    <lineage>
        <taxon>Bacteria</taxon>
        <taxon>Bacillati</taxon>
        <taxon>Bacillota</taxon>
        <taxon>Tissierellia</taxon>
        <taxon>Tissierellales</taxon>
        <taxon>Peptoniphilaceae</taxon>
        <taxon>Peptoniphilus</taxon>
    </lineage>
</organism>
<dbReference type="GO" id="GO:0160140">
    <property type="term" value="F:23S rRNA pseudouridine(1911/1915/1917) synthase activity"/>
    <property type="evidence" value="ECO:0007669"/>
    <property type="project" value="UniProtKB-EC"/>
</dbReference>
<dbReference type="Pfam" id="PF01479">
    <property type="entry name" value="S4"/>
    <property type="match status" value="1"/>
</dbReference>
<dbReference type="RefSeq" id="WP_205051136.1">
    <property type="nucleotide sequence ID" value="NZ_JAFBDH010000001.1"/>
</dbReference>
<feature type="domain" description="RNA-binding S4" evidence="6">
    <location>
        <begin position="15"/>
        <end position="76"/>
    </location>
</feature>
<dbReference type="Pfam" id="PF00849">
    <property type="entry name" value="PseudoU_synth_2"/>
    <property type="match status" value="1"/>
</dbReference>
<evidence type="ECO:0000313" key="7">
    <source>
        <dbReference type="EMBL" id="MBM7549392.1"/>
    </source>
</evidence>
<dbReference type="InterPro" id="IPR020103">
    <property type="entry name" value="PsdUridine_synth_cat_dom_sf"/>
</dbReference>
<gene>
    <name evidence="7" type="ORF">JOD41_000107</name>
</gene>
<evidence type="ECO:0000256" key="2">
    <source>
        <dbReference type="ARBA" id="ARBA00010876"/>
    </source>
</evidence>
<evidence type="ECO:0000256" key="4">
    <source>
        <dbReference type="PROSITE-ProRule" id="PRU00182"/>
    </source>
</evidence>
<dbReference type="CDD" id="cd02869">
    <property type="entry name" value="PseudoU_synth_RluA_like"/>
    <property type="match status" value="1"/>
</dbReference>
<name>A0ABS2MH97_9FIRM</name>
<protein>
    <recommendedName>
        <fullName evidence="5">Pseudouridine synthase</fullName>
        <ecNumber evidence="5">5.4.99.-</ecNumber>
    </recommendedName>
</protein>
<dbReference type="EMBL" id="JAFBDH010000001">
    <property type="protein sequence ID" value="MBM7549392.1"/>
    <property type="molecule type" value="Genomic_DNA"/>
</dbReference>
<dbReference type="NCBIfam" id="TIGR00005">
    <property type="entry name" value="rluA_subfam"/>
    <property type="match status" value="1"/>
</dbReference>
<dbReference type="Gene3D" id="3.30.2350.10">
    <property type="entry name" value="Pseudouridine synthase"/>
    <property type="match status" value="1"/>
</dbReference>
<keyword evidence="3 5" id="KW-0413">Isomerase</keyword>
<sequence>MYNNTFVVNILDADTRLDKFLDQKLEINRSQIKKHIESGNILINGKIVKAGYSLKEKDIITVSYEDEEKLIPENIDFDVVYEDEYLAIISKPQELVVHPGAGNKSGTLVNGLLYKFKNLSNPIDEDRPGIVHRLDKDTSGLMIIAKKDEAYYRLVEMFKNRDIEKHYLAIVHGNIFEDFDVNAPIGRDPNNRIKMKVIQENSKMACTSFHVLKNFDKFTLLDVTLHTGRTHQIRVHLSYVNHPVVGDETYGIKNKFKINKQLLHAYKLKFIHPISGEELEITDNFPNRFNDFISLFSEEK</sequence>
<comment type="similarity">
    <text evidence="2 5">Belongs to the pseudouridine synthase RluA family.</text>
</comment>
<dbReference type="Gene3D" id="3.10.290.10">
    <property type="entry name" value="RNA-binding S4 domain"/>
    <property type="match status" value="1"/>
</dbReference>
<dbReference type="PROSITE" id="PS50889">
    <property type="entry name" value="S4"/>
    <property type="match status" value="1"/>
</dbReference>
<dbReference type="InterPro" id="IPR036986">
    <property type="entry name" value="S4_RNA-bd_sf"/>
</dbReference>
<comment type="catalytic activity">
    <reaction evidence="1 5">
        <text>a uridine in RNA = a pseudouridine in RNA</text>
        <dbReference type="Rhea" id="RHEA:48348"/>
        <dbReference type="Rhea" id="RHEA-COMP:12068"/>
        <dbReference type="Rhea" id="RHEA-COMP:12069"/>
        <dbReference type="ChEBI" id="CHEBI:65314"/>
        <dbReference type="ChEBI" id="CHEBI:65315"/>
    </reaction>
</comment>
<accession>A0ABS2MH97</accession>
<reference evidence="7 8" key="1">
    <citation type="submission" date="2021-01" db="EMBL/GenBank/DDBJ databases">
        <title>Genomic Encyclopedia of Type Strains, Phase IV (KMG-IV): sequencing the most valuable type-strain genomes for metagenomic binning, comparative biology and taxonomic classification.</title>
        <authorList>
            <person name="Goeker M."/>
        </authorList>
    </citation>
    <scope>NUCLEOTIDE SEQUENCE [LARGE SCALE GENOMIC DNA]</scope>
    <source>
        <strain evidence="7 8">DSM 21461</strain>
    </source>
</reference>
<dbReference type="InterPro" id="IPR006224">
    <property type="entry name" value="PsdUridine_synth_RluA-like_CS"/>
</dbReference>
<evidence type="ECO:0000256" key="5">
    <source>
        <dbReference type="RuleBase" id="RU362028"/>
    </source>
</evidence>
<evidence type="ECO:0000259" key="6">
    <source>
        <dbReference type="SMART" id="SM00363"/>
    </source>
</evidence>
<dbReference type="Proteomes" id="UP000720595">
    <property type="component" value="Unassembled WGS sequence"/>
</dbReference>
<dbReference type="SUPFAM" id="SSF55174">
    <property type="entry name" value="Alpha-L RNA-binding motif"/>
    <property type="match status" value="1"/>
</dbReference>
<comment type="caution">
    <text evidence="7">The sequence shown here is derived from an EMBL/GenBank/DDBJ whole genome shotgun (WGS) entry which is preliminary data.</text>
</comment>
<evidence type="ECO:0000256" key="3">
    <source>
        <dbReference type="ARBA" id="ARBA00023235"/>
    </source>
</evidence>
<comment type="function">
    <text evidence="5">Responsible for synthesis of pseudouridine from uracil.</text>
</comment>
<evidence type="ECO:0000256" key="1">
    <source>
        <dbReference type="ARBA" id="ARBA00000073"/>
    </source>
</evidence>
<dbReference type="EC" id="5.4.99.-" evidence="5"/>
<dbReference type="PROSITE" id="PS01129">
    <property type="entry name" value="PSI_RLU"/>
    <property type="match status" value="1"/>
</dbReference>
<proteinExistence type="inferred from homology"/>
<dbReference type="PANTHER" id="PTHR21600">
    <property type="entry name" value="MITOCHONDRIAL RNA PSEUDOURIDINE SYNTHASE"/>
    <property type="match status" value="1"/>
</dbReference>
<dbReference type="InterPro" id="IPR002942">
    <property type="entry name" value="S4_RNA-bd"/>
</dbReference>
<evidence type="ECO:0000313" key="8">
    <source>
        <dbReference type="Proteomes" id="UP000720595"/>
    </source>
</evidence>
<dbReference type="PANTHER" id="PTHR21600:SF44">
    <property type="entry name" value="RIBOSOMAL LARGE SUBUNIT PSEUDOURIDINE SYNTHASE D"/>
    <property type="match status" value="1"/>
</dbReference>
<dbReference type="SMART" id="SM00363">
    <property type="entry name" value="S4"/>
    <property type="match status" value="1"/>
</dbReference>
<dbReference type="SUPFAM" id="SSF55120">
    <property type="entry name" value="Pseudouridine synthase"/>
    <property type="match status" value="1"/>
</dbReference>
<keyword evidence="4" id="KW-0694">RNA-binding</keyword>
<dbReference type="InterPro" id="IPR006145">
    <property type="entry name" value="PsdUridine_synth_RsuA/RluA"/>
</dbReference>
<dbReference type="InterPro" id="IPR050188">
    <property type="entry name" value="RluA_PseudoU_synthase"/>
</dbReference>